<dbReference type="Proteomes" id="UP000189777">
    <property type="component" value="Unassembled WGS sequence"/>
</dbReference>
<dbReference type="PANTHER" id="PTHR43161">
    <property type="entry name" value="SORBITOL DEHYDROGENASE"/>
    <property type="match status" value="1"/>
</dbReference>
<dbReference type="InterPro" id="IPR013149">
    <property type="entry name" value="ADH-like_C"/>
</dbReference>
<evidence type="ECO:0000256" key="2">
    <source>
        <dbReference type="ARBA" id="ARBA00008072"/>
    </source>
</evidence>
<comment type="similarity">
    <text evidence="2">Belongs to the zinc-containing alcohol dehydrogenase family.</text>
</comment>
<feature type="region of interest" description="Disordered" evidence="6">
    <location>
        <begin position="84"/>
        <end position="108"/>
    </location>
</feature>
<organism evidence="9 10">
    <name type="scientific">Krasilnikoviella flava</name>
    <dbReference type="NCBI Taxonomy" id="526729"/>
    <lineage>
        <taxon>Bacteria</taxon>
        <taxon>Bacillati</taxon>
        <taxon>Actinomycetota</taxon>
        <taxon>Actinomycetes</taxon>
        <taxon>Micrococcales</taxon>
        <taxon>Promicromonosporaceae</taxon>
        <taxon>Krasilnikoviella</taxon>
    </lineage>
</organism>
<evidence type="ECO:0000259" key="7">
    <source>
        <dbReference type="Pfam" id="PF00107"/>
    </source>
</evidence>
<keyword evidence="4" id="KW-0862">Zinc</keyword>
<evidence type="ECO:0000313" key="10">
    <source>
        <dbReference type="Proteomes" id="UP000189777"/>
    </source>
</evidence>
<dbReference type="InterPro" id="IPR011032">
    <property type="entry name" value="GroES-like_sf"/>
</dbReference>
<dbReference type="GO" id="GO:0016491">
    <property type="term" value="F:oxidoreductase activity"/>
    <property type="evidence" value="ECO:0007669"/>
    <property type="project" value="UniProtKB-KW"/>
</dbReference>
<dbReference type="EMBL" id="FUZQ01000004">
    <property type="protein sequence ID" value="SKC66205.1"/>
    <property type="molecule type" value="Genomic_DNA"/>
</dbReference>
<dbReference type="Pfam" id="PF08240">
    <property type="entry name" value="ADH_N"/>
    <property type="match status" value="1"/>
</dbReference>
<dbReference type="PANTHER" id="PTHR43161:SF9">
    <property type="entry name" value="SORBITOL DEHYDROGENASE"/>
    <property type="match status" value="1"/>
</dbReference>
<reference evidence="9 10" key="1">
    <citation type="submission" date="2017-02" db="EMBL/GenBank/DDBJ databases">
        <authorList>
            <person name="Peterson S.W."/>
        </authorList>
    </citation>
    <scope>NUCLEOTIDE SEQUENCE [LARGE SCALE GENOMIC DNA]</scope>
    <source>
        <strain evidence="9 10">DSM 21481</strain>
    </source>
</reference>
<dbReference type="OrthoDB" id="9797931at2"/>
<dbReference type="InterPro" id="IPR036291">
    <property type="entry name" value="NAD(P)-bd_dom_sf"/>
</dbReference>
<evidence type="ECO:0000256" key="5">
    <source>
        <dbReference type="ARBA" id="ARBA00023002"/>
    </source>
</evidence>
<sequence length="346" mass="34744">MTDLPTTTTAVTAYAAGDLRVEQQPLPAPAPDEALVRIAYGGICGSDLHYWRHGAAGESVLRAPMRLGHEVSGTVLRAAADGTGPAAGSDVAVHPATRGTGPEKYPHDRPNISPGASYLGSAAHVPHTDGAFASVVAIPARLLRPLPAGLDLRTAALAEPAAVAWHAVERAGDVRGATALVVGAGPIGALAVAVLKHHGAARVVAVDLHEHALSTARALGADEVLPATAAEGIAAVGADVVLECSGSSPGLESAVRGAARGATVVLVGLMPSGPQPALLSLVVTRELDLVGSFRFNDEIDDVLDAMADGSLAVGSVVSHVVPVDSALEAFALAADPTSSSKVLLSF</sequence>
<dbReference type="STRING" id="526729.SAMN04324258_2298"/>
<evidence type="ECO:0000256" key="3">
    <source>
        <dbReference type="ARBA" id="ARBA00022723"/>
    </source>
</evidence>
<dbReference type="Gene3D" id="3.90.180.10">
    <property type="entry name" value="Medium-chain alcohol dehydrogenases, catalytic domain"/>
    <property type="match status" value="1"/>
</dbReference>
<gene>
    <name evidence="9" type="ORF">SAMN04324258_2298</name>
</gene>
<name>A0A1T5KRS2_9MICO</name>
<dbReference type="Pfam" id="PF00107">
    <property type="entry name" value="ADH_zinc_N"/>
    <property type="match status" value="1"/>
</dbReference>
<keyword evidence="10" id="KW-1185">Reference proteome</keyword>
<feature type="domain" description="Alcohol dehydrogenase-like C-terminal" evidence="7">
    <location>
        <begin position="186"/>
        <end position="307"/>
    </location>
</feature>
<evidence type="ECO:0000259" key="8">
    <source>
        <dbReference type="Pfam" id="PF08240"/>
    </source>
</evidence>
<feature type="domain" description="Alcohol dehydrogenase-like N-terminal" evidence="8">
    <location>
        <begin position="31"/>
        <end position="147"/>
    </location>
</feature>
<keyword evidence="5" id="KW-0560">Oxidoreductase</keyword>
<dbReference type="InterPro" id="IPR013154">
    <property type="entry name" value="ADH-like_N"/>
</dbReference>
<proteinExistence type="inferred from homology"/>
<evidence type="ECO:0000256" key="1">
    <source>
        <dbReference type="ARBA" id="ARBA00001947"/>
    </source>
</evidence>
<keyword evidence="3" id="KW-0479">Metal-binding</keyword>
<evidence type="ECO:0000256" key="4">
    <source>
        <dbReference type="ARBA" id="ARBA00022833"/>
    </source>
</evidence>
<evidence type="ECO:0000256" key="6">
    <source>
        <dbReference type="SAM" id="MobiDB-lite"/>
    </source>
</evidence>
<comment type="cofactor">
    <cofactor evidence="1">
        <name>Zn(2+)</name>
        <dbReference type="ChEBI" id="CHEBI:29105"/>
    </cofactor>
</comment>
<protein>
    <submittedName>
        <fullName evidence="9">L-idonate 5-dehydrogenase</fullName>
    </submittedName>
</protein>
<dbReference type="SUPFAM" id="SSF50129">
    <property type="entry name" value="GroES-like"/>
    <property type="match status" value="1"/>
</dbReference>
<dbReference type="GO" id="GO:0046872">
    <property type="term" value="F:metal ion binding"/>
    <property type="evidence" value="ECO:0007669"/>
    <property type="project" value="UniProtKB-KW"/>
</dbReference>
<accession>A0A1T5KRS2</accession>
<dbReference type="RefSeq" id="WP_079574629.1">
    <property type="nucleotide sequence ID" value="NZ_FUZQ01000004.1"/>
</dbReference>
<evidence type="ECO:0000313" key="9">
    <source>
        <dbReference type="EMBL" id="SKC66205.1"/>
    </source>
</evidence>
<dbReference type="SUPFAM" id="SSF51735">
    <property type="entry name" value="NAD(P)-binding Rossmann-fold domains"/>
    <property type="match status" value="1"/>
</dbReference>
<dbReference type="Gene3D" id="3.40.50.720">
    <property type="entry name" value="NAD(P)-binding Rossmann-like Domain"/>
    <property type="match status" value="1"/>
</dbReference>
<dbReference type="AlphaFoldDB" id="A0A1T5KRS2"/>